<dbReference type="AlphaFoldDB" id="R7TBI4"/>
<dbReference type="OMA" id="WIQNTPI"/>
<dbReference type="EMBL" id="KB302267">
    <property type="protein sequence ID" value="ELU04480.1"/>
    <property type="molecule type" value="Genomic_DNA"/>
</dbReference>
<dbReference type="EMBL" id="AMQN01023953">
    <property type="status" value="NOT_ANNOTATED_CDS"/>
    <property type="molecule type" value="Genomic_DNA"/>
</dbReference>
<dbReference type="Proteomes" id="UP000014760">
    <property type="component" value="Unassembled WGS sequence"/>
</dbReference>
<dbReference type="Gene3D" id="3.80.10.10">
    <property type="entry name" value="Ribonuclease Inhibitor"/>
    <property type="match status" value="3"/>
</dbReference>
<protein>
    <recommendedName>
        <fullName evidence="8">LRRCT domain-containing protein</fullName>
    </recommendedName>
</protein>
<evidence type="ECO:0000313" key="5">
    <source>
        <dbReference type="EMBL" id="ELU04480.1"/>
    </source>
</evidence>
<dbReference type="HOGENOM" id="CLU_074440_0_0_1"/>
<reference evidence="7" key="1">
    <citation type="submission" date="2012-12" db="EMBL/GenBank/DDBJ databases">
        <authorList>
            <person name="Hellsten U."/>
            <person name="Grimwood J."/>
            <person name="Chapman J.A."/>
            <person name="Shapiro H."/>
            <person name="Aerts A."/>
            <person name="Otillar R.P."/>
            <person name="Terry A.Y."/>
            <person name="Boore J.L."/>
            <person name="Simakov O."/>
            <person name="Marletaz F."/>
            <person name="Cho S.-J."/>
            <person name="Edsinger-Gonzales E."/>
            <person name="Havlak P."/>
            <person name="Kuo D.-H."/>
            <person name="Larsson T."/>
            <person name="Lv J."/>
            <person name="Arendt D."/>
            <person name="Savage R."/>
            <person name="Osoegawa K."/>
            <person name="de Jong P."/>
            <person name="Lindberg D.R."/>
            <person name="Seaver E.C."/>
            <person name="Weisblat D.A."/>
            <person name="Putnam N.H."/>
            <person name="Grigoriev I.V."/>
            <person name="Rokhsar D.S."/>
        </authorList>
    </citation>
    <scope>NUCLEOTIDE SEQUENCE</scope>
    <source>
        <strain evidence="7">I ESC-2004</strain>
    </source>
</reference>
<sequence>MEIRRLLWLLVCLANFKKSLCEKVILSNRGLTSVPGDISRDVTFLKLNGNGITTIRRIDFNDKFHNLTNLFLIENEITSIESGCFKGTSLQLMKLDSNELMTVPDLHEVSKTLNVLSLGHNKITRLSATEFSSLTELASLNISYNALQSIELNCFQGTLLKTLILTKNKLTTVPDLRAVSSTLEVIHLNINKITKISLEDLHYLTKLTKLLVNKNSFSTFPDITVFMPSLTKLNLNSNLVRCCCSDAWMKQTPSNVSLTLSDYPCQDPSKWATTSWDEITVDMMLRQPCEAASSSRSFLYLCVLPNCVARPGAVYYCLWWYAG</sequence>
<name>R7TBI4_CAPTE</name>
<evidence type="ECO:0000256" key="2">
    <source>
        <dbReference type="ARBA" id="ARBA00022737"/>
    </source>
</evidence>
<reference evidence="6" key="3">
    <citation type="submission" date="2015-06" db="UniProtKB">
        <authorList>
            <consortium name="EnsemblMetazoa"/>
        </authorList>
    </citation>
    <scope>IDENTIFICATION</scope>
</reference>
<accession>R7TBI4</accession>
<dbReference type="EnsemblMetazoa" id="CapteT211440">
    <property type="protein sequence ID" value="CapteP211440"/>
    <property type="gene ID" value="CapteG211440"/>
</dbReference>
<dbReference type="PANTHER" id="PTHR45712:SF22">
    <property type="entry name" value="INSULIN-LIKE GROWTH FACTOR-BINDING PROTEIN COMPLEX ACID LABILE SUBUNIT"/>
    <property type="match status" value="1"/>
</dbReference>
<evidence type="ECO:0000313" key="6">
    <source>
        <dbReference type="EnsemblMetazoa" id="CapteP185393"/>
    </source>
</evidence>
<evidence type="ECO:0000256" key="3">
    <source>
        <dbReference type="SAM" id="SignalP"/>
    </source>
</evidence>
<keyword evidence="1" id="KW-0433">Leucine-rich repeat</keyword>
<dbReference type="PROSITE" id="PS51450">
    <property type="entry name" value="LRR"/>
    <property type="match status" value="1"/>
</dbReference>
<dbReference type="EnsemblMetazoa" id="CapteT185393">
    <property type="protein sequence ID" value="CapteP185393"/>
    <property type="gene ID" value="CapteG185393"/>
</dbReference>
<evidence type="ECO:0000313" key="7">
    <source>
        <dbReference type="Proteomes" id="UP000014760"/>
    </source>
</evidence>
<feature type="signal peptide" evidence="3">
    <location>
        <begin position="1"/>
        <end position="21"/>
    </location>
</feature>
<dbReference type="SUPFAM" id="SSF52058">
    <property type="entry name" value="L domain-like"/>
    <property type="match status" value="1"/>
</dbReference>
<keyword evidence="3" id="KW-0732">Signal</keyword>
<dbReference type="Pfam" id="PF13855">
    <property type="entry name" value="LRR_8"/>
    <property type="match status" value="2"/>
</dbReference>
<keyword evidence="7" id="KW-1185">Reference proteome</keyword>
<dbReference type="InterPro" id="IPR032675">
    <property type="entry name" value="LRR_dom_sf"/>
</dbReference>
<organism evidence="4">
    <name type="scientific">Capitella teleta</name>
    <name type="common">Polychaete worm</name>
    <dbReference type="NCBI Taxonomy" id="283909"/>
    <lineage>
        <taxon>Eukaryota</taxon>
        <taxon>Metazoa</taxon>
        <taxon>Spiralia</taxon>
        <taxon>Lophotrochozoa</taxon>
        <taxon>Annelida</taxon>
        <taxon>Polychaeta</taxon>
        <taxon>Sedentaria</taxon>
        <taxon>Scolecida</taxon>
        <taxon>Capitellidae</taxon>
        <taxon>Capitella</taxon>
    </lineage>
</organism>
<keyword evidence="2" id="KW-0677">Repeat</keyword>
<dbReference type="EMBL" id="KB310768">
    <property type="protein sequence ID" value="ELT90822.1"/>
    <property type="molecule type" value="Genomic_DNA"/>
</dbReference>
<dbReference type="InterPro" id="IPR003591">
    <property type="entry name" value="Leu-rich_rpt_typical-subtyp"/>
</dbReference>
<evidence type="ECO:0000256" key="1">
    <source>
        <dbReference type="ARBA" id="ARBA00022614"/>
    </source>
</evidence>
<dbReference type="PANTHER" id="PTHR45712">
    <property type="entry name" value="AGAP008170-PA"/>
    <property type="match status" value="1"/>
</dbReference>
<dbReference type="STRING" id="283909.R7TBI4"/>
<dbReference type="SMART" id="SM00369">
    <property type="entry name" value="LRR_TYP"/>
    <property type="match status" value="4"/>
</dbReference>
<evidence type="ECO:0000313" key="4">
    <source>
        <dbReference type="EMBL" id="ELT90822.1"/>
    </source>
</evidence>
<dbReference type="EMBL" id="AMQN01003035">
    <property type="status" value="NOT_ANNOTATED_CDS"/>
    <property type="molecule type" value="Genomic_DNA"/>
</dbReference>
<feature type="chain" id="PRO_5008786844" description="LRRCT domain-containing protein" evidence="3">
    <location>
        <begin position="22"/>
        <end position="323"/>
    </location>
</feature>
<gene>
    <name evidence="4" type="ORF">CAPTEDRAFT_185393</name>
    <name evidence="5" type="ORF">CAPTEDRAFT_211440</name>
</gene>
<dbReference type="OrthoDB" id="6157067at2759"/>
<reference evidence="4 7" key="2">
    <citation type="journal article" date="2013" name="Nature">
        <title>Insights into bilaterian evolution from three spiralian genomes.</title>
        <authorList>
            <person name="Simakov O."/>
            <person name="Marletaz F."/>
            <person name="Cho S.J."/>
            <person name="Edsinger-Gonzales E."/>
            <person name="Havlak P."/>
            <person name="Hellsten U."/>
            <person name="Kuo D.H."/>
            <person name="Larsson T."/>
            <person name="Lv J."/>
            <person name="Arendt D."/>
            <person name="Savage R."/>
            <person name="Osoegawa K."/>
            <person name="de Jong P."/>
            <person name="Grimwood J."/>
            <person name="Chapman J.A."/>
            <person name="Shapiro H."/>
            <person name="Aerts A."/>
            <person name="Otillar R.P."/>
            <person name="Terry A.Y."/>
            <person name="Boore J.L."/>
            <person name="Grigoriev I.V."/>
            <person name="Lindberg D.R."/>
            <person name="Seaver E.C."/>
            <person name="Weisblat D.A."/>
            <person name="Putnam N.H."/>
            <person name="Rokhsar D.S."/>
        </authorList>
    </citation>
    <scope>NUCLEOTIDE SEQUENCE</scope>
    <source>
        <strain evidence="4 7">I ESC-2004</strain>
    </source>
</reference>
<dbReference type="InterPro" id="IPR001611">
    <property type="entry name" value="Leu-rich_rpt"/>
</dbReference>
<dbReference type="InterPro" id="IPR050333">
    <property type="entry name" value="SLRP"/>
</dbReference>
<proteinExistence type="predicted"/>
<evidence type="ECO:0008006" key="8">
    <source>
        <dbReference type="Google" id="ProtNLM"/>
    </source>
</evidence>